<organism evidence="1 2">
    <name type="scientific">Cetraspora pellucida</name>
    <dbReference type="NCBI Taxonomy" id="1433469"/>
    <lineage>
        <taxon>Eukaryota</taxon>
        <taxon>Fungi</taxon>
        <taxon>Fungi incertae sedis</taxon>
        <taxon>Mucoromycota</taxon>
        <taxon>Glomeromycotina</taxon>
        <taxon>Glomeromycetes</taxon>
        <taxon>Diversisporales</taxon>
        <taxon>Gigasporaceae</taxon>
        <taxon>Cetraspora</taxon>
    </lineage>
</organism>
<reference evidence="1" key="1">
    <citation type="submission" date="2021-06" db="EMBL/GenBank/DDBJ databases">
        <authorList>
            <person name="Kallberg Y."/>
            <person name="Tangrot J."/>
            <person name="Rosling A."/>
        </authorList>
    </citation>
    <scope>NUCLEOTIDE SEQUENCE</scope>
    <source>
        <strain evidence="1">28 12/20/2015</strain>
    </source>
</reference>
<evidence type="ECO:0000313" key="2">
    <source>
        <dbReference type="Proteomes" id="UP000789366"/>
    </source>
</evidence>
<feature type="non-terminal residue" evidence="1">
    <location>
        <position position="64"/>
    </location>
</feature>
<name>A0ACA9RA06_9GLOM</name>
<dbReference type="EMBL" id="CAJVPW010062885">
    <property type="protein sequence ID" value="CAG8783939.1"/>
    <property type="molecule type" value="Genomic_DNA"/>
</dbReference>
<accession>A0ACA9RA06</accession>
<comment type="caution">
    <text evidence="1">The sequence shown here is derived from an EMBL/GenBank/DDBJ whole genome shotgun (WGS) entry which is preliminary data.</text>
</comment>
<keyword evidence="2" id="KW-1185">Reference proteome</keyword>
<proteinExistence type="predicted"/>
<dbReference type="Proteomes" id="UP000789366">
    <property type="component" value="Unassembled WGS sequence"/>
</dbReference>
<sequence length="64" mass="7441">ENEKRFKIASRLGFLGKCGHLCLIPLNNVVWENNIDDAAIYDYKNQRTSKEGTIEKIQRVRGNY</sequence>
<feature type="non-terminal residue" evidence="1">
    <location>
        <position position="1"/>
    </location>
</feature>
<gene>
    <name evidence="1" type="ORF">SPELUC_LOCUS16618</name>
</gene>
<evidence type="ECO:0000313" key="1">
    <source>
        <dbReference type="EMBL" id="CAG8783939.1"/>
    </source>
</evidence>
<protein>
    <submittedName>
        <fullName evidence="1">4396_t:CDS:1</fullName>
    </submittedName>
</protein>